<dbReference type="InterPro" id="IPR007569">
    <property type="entry name" value="DUF559"/>
</dbReference>
<dbReference type="PANTHER" id="PTHR38590:SF1">
    <property type="entry name" value="BLL0828 PROTEIN"/>
    <property type="match status" value="1"/>
</dbReference>
<dbReference type="InterPro" id="IPR047216">
    <property type="entry name" value="Endonuclease_DUF559_bact"/>
</dbReference>
<evidence type="ECO:0000313" key="3">
    <source>
        <dbReference type="Proteomes" id="UP000683559"/>
    </source>
</evidence>
<dbReference type="PANTHER" id="PTHR38590">
    <property type="entry name" value="BLL0828 PROTEIN"/>
    <property type="match status" value="1"/>
</dbReference>
<protein>
    <submittedName>
        <fullName evidence="2">Endonuclease domain-containing protein</fullName>
    </submittedName>
</protein>
<keyword evidence="3" id="KW-1185">Reference proteome</keyword>
<dbReference type="GO" id="GO:0004519">
    <property type="term" value="F:endonuclease activity"/>
    <property type="evidence" value="ECO:0007669"/>
    <property type="project" value="UniProtKB-KW"/>
</dbReference>
<dbReference type="CDD" id="cd01038">
    <property type="entry name" value="Endonuclease_DUF559"/>
    <property type="match status" value="1"/>
</dbReference>
<keyword evidence="2" id="KW-0255">Endonuclease</keyword>
<name>A0ABX8LPZ2_9BACT</name>
<proteinExistence type="predicted"/>
<evidence type="ECO:0000259" key="1">
    <source>
        <dbReference type="Pfam" id="PF04480"/>
    </source>
</evidence>
<dbReference type="Pfam" id="PF04480">
    <property type="entry name" value="DUF559"/>
    <property type="match status" value="1"/>
</dbReference>
<feature type="domain" description="DUF559" evidence="1">
    <location>
        <begin position="14"/>
        <end position="119"/>
    </location>
</feature>
<accession>A0ABX8LPZ2</accession>
<sequence length="121" mass="13903">MPQATYSKLPEGLRDFARSLRGNQTDAENLLWLLLRNRRLGFKFRRQHPVAGYILDFFCHEAGLCVELDGGEHNAPEAAASDEQRTKKLNTLGITVLRFWDDEVLTNTEVVLEKIYLELVK</sequence>
<keyword evidence="2" id="KW-0540">Nuclease</keyword>
<keyword evidence="2" id="KW-0378">Hydrolase</keyword>
<reference evidence="2 3" key="1">
    <citation type="submission" date="2021-06" db="EMBL/GenBank/DDBJ databases">
        <title>Gemonas diversity in paddy soil.</title>
        <authorList>
            <person name="Liu G."/>
        </authorList>
    </citation>
    <scope>NUCLEOTIDE SEQUENCE [LARGE SCALE GENOMIC DNA]</scope>
    <source>
        <strain evidence="2 3">RG2</strain>
    </source>
</reference>
<dbReference type="RefSeq" id="WP_217288872.1">
    <property type="nucleotide sequence ID" value="NZ_CP077683.1"/>
</dbReference>
<dbReference type="Proteomes" id="UP000683559">
    <property type="component" value="Chromosome"/>
</dbReference>
<gene>
    <name evidence="2" type="ORF">KP001_07295</name>
</gene>
<organism evidence="2 3">
    <name type="scientific">Geomonas subterranea</name>
    <dbReference type="NCBI Taxonomy" id="2847989"/>
    <lineage>
        <taxon>Bacteria</taxon>
        <taxon>Pseudomonadati</taxon>
        <taxon>Thermodesulfobacteriota</taxon>
        <taxon>Desulfuromonadia</taxon>
        <taxon>Geobacterales</taxon>
        <taxon>Geobacteraceae</taxon>
        <taxon>Geomonas</taxon>
    </lineage>
</organism>
<dbReference type="EMBL" id="CP077683">
    <property type="protein sequence ID" value="QXE92318.1"/>
    <property type="molecule type" value="Genomic_DNA"/>
</dbReference>
<evidence type="ECO:0000313" key="2">
    <source>
        <dbReference type="EMBL" id="QXE92318.1"/>
    </source>
</evidence>